<sequence>MRLLLLTVENHKCCTSARLRSAIQALSRSGGEQAGTDVNFELTLHCLPGCASNFFFGNSVADVDDCSPGAMCLCVFLSLFLRDQISQPSALSHRKPGSFGQLCFSAAR</sequence>
<accession>R9PD01</accession>
<dbReference type="RefSeq" id="XP_012189542.1">
    <property type="nucleotide sequence ID" value="XM_012334152.1"/>
</dbReference>
<evidence type="ECO:0000313" key="2">
    <source>
        <dbReference type="Proteomes" id="UP000014071"/>
    </source>
</evidence>
<protein>
    <submittedName>
        <fullName evidence="1">Uncharacterized protein</fullName>
    </submittedName>
</protein>
<reference evidence="2" key="1">
    <citation type="journal article" date="2013" name="Genome Announc.">
        <title>Draft genome sequence of the basidiomycetous yeast-like fungus Pseudozyma hubeiensis SY62, which produces an abundant amount of the biosurfactant mannosylerythritol lipids.</title>
        <authorList>
            <person name="Konishi M."/>
            <person name="Hatada Y."/>
            <person name="Horiuchi J."/>
        </authorList>
    </citation>
    <scope>NUCLEOTIDE SEQUENCE [LARGE SCALE GENOMIC DNA]</scope>
    <source>
        <strain evidence="2">SY62</strain>
    </source>
</reference>
<dbReference type="EMBL" id="DF238799">
    <property type="protein sequence ID" value="GAC95955.1"/>
    <property type="molecule type" value="Genomic_DNA"/>
</dbReference>
<dbReference type="GeneID" id="24108821"/>
<dbReference type="Proteomes" id="UP000014071">
    <property type="component" value="Unassembled WGS sequence"/>
</dbReference>
<dbReference type="HOGENOM" id="CLU_2198113_0_0_1"/>
<organism evidence="1 2">
    <name type="scientific">Pseudozyma hubeiensis (strain SY62)</name>
    <name type="common">Yeast</name>
    <dbReference type="NCBI Taxonomy" id="1305764"/>
    <lineage>
        <taxon>Eukaryota</taxon>
        <taxon>Fungi</taxon>
        <taxon>Dikarya</taxon>
        <taxon>Basidiomycota</taxon>
        <taxon>Ustilaginomycotina</taxon>
        <taxon>Ustilaginomycetes</taxon>
        <taxon>Ustilaginales</taxon>
        <taxon>Ustilaginaceae</taxon>
        <taxon>Pseudozyma</taxon>
    </lineage>
</organism>
<proteinExistence type="predicted"/>
<evidence type="ECO:0000313" key="1">
    <source>
        <dbReference type="EMBL" id="GAC95955.1"/>
    </source>
</evidence>
<dbReference type="AlphaFoldDB" id="R9PD01"/>
<keyword evidence="2" id="KW-1185">Reference proteome</keyword>
<gene>
    <name evidence="1" type="ORF">PHSY_003533</name>
</gene>
<name>R9PD01_PSEHS</name>